<dbReference type="GO" id="GO:0015937">
    <property type="term" value="P:coenzyme A biosynthetic process"/>
    <property type="evidence" value="ECO:0007669"/>
    <property type="project" value="UniProtKB-UniRule"/>
</dbReference>
<keyword evidence="8 16" id="KW-0808">Transferase</keyword>
<feature type="binding site" evidence="16">
    <location>
        <begin position="10"/>
        <end position="17"/>
    </location>
    <ligand>
        <name>ATP</name>
        <dbReference type="ChEBI" id="CHEBI:30616"/>
    </ligand>
</feature>
<evidence type="ECO:0000256" key="1">
    <source>
        <dbReference type="ARBA" id="ARBA00001206"/>
    </source>
</evidence>
<evidence type="ECO:0000256" key="7">
    <source>
        <dbReference type="ARBA" id="ARBA00022490"/>
    </source>
</evidence>
<evidence type="ECO:0000256" key="11">
    <source>
        <dbReference type="ARBA" id="ARBA00022840"/>
    </source>
</evidence>
<keyword evidence="18" id="KW-1185">Reference proteome</keyword>
<evidence type="ECO:0000256" key="15">
    <source>
        <dbReference type="ARBA" id="ARBA00040883"/>
    </source>
</evidence>
<accession>A0A2Z6B0B2</accession>
<evidence type="ECO:0000256" key="2">
    <source>
        <dbReference type="ARBA" id="ARBA00001958"/>
    </source>
</evidence>
<evidence type="ECO:0000256" key="3">
    <source>
        <dbReference type="ARBA" id="ARBA00004496"/>
    </source>
</evidence>
<organism evidence="17 18">
    <name type="scientific">Desulfovibrio ferrophilus</name>
    <dbReference type="NCBI Taxonomy" id="241368"/>
    <lineage>
        <taxon>Bacteria</taxon>
        <taxon>Pseudomonadati</taxon>
        <taxon>Thermodesulfobacteriota</taxon>
        <taxon>Desulfovibrionia</taxon>
        <taxon>Desulfovibrionales</taxon>
        <taxon>Desulfovibrionaceae</taxon>
        <taxon>Desulfovibrio</taxon>
    </lineage>
</organism>
<keyword evidence="10 16" id="KW-0418">Kinase</keyword>
<dbReference type="UniPathway" id="UPA00241">
    <property type="reaction ID" value="UER00352"/>
</dbReference>
<proteinExistence type="inferred from homology"/>
<dbReference type="InterPro" id="IPR043129">
    <property type="entry name" value="ATPase_NBD"/>
</dbReference>
<dbReference type="GO" id="GO:0005524">
    <property type="term" value="F:ATP binding"/>
    <property type="evidence" value="ECO:0007669"/>
    <property type="project" value="UniProtKB-UniRule"/>
</dbReference>
<evidence type="ECO:0000256" key="6">
    <source>
        <dbReference type="ARBA" id="ARBA00012102"/>
    </source>
</evidence>
<evidence type="ECO:0000256" key="14">
    <source>
        <dbReference type="ARBA" id="ARBA00038036"/>
    </source>
</evidence>
<evidence type="ECO:0000256" key="9">
    <source>
        <dbReference type="ARBA" id="ARBA00022741"/>
    </source>
</evidence>
<dbReference type="Gene3D" id="3.30.420.40">
    <property type="match status" value="2"/>
</dbReference>
<dbReference type="Proteomes" id="UP000269883">
    <property type="component" value="Chromosome"/>
</dbReference>
<evidence type="ECO:0000256" key="4">
    <source>
        <dbReference type="ARBA" id="ARBA00005225"/>
    </source>
</evidence>
<reference evidence="17 18" key="1">
    <citation type="journal article" date="2018" name="Sci. Adv.">
        <title>Multi-heme cytochromes provide a pathway for survival in energy-limited environments.</title>
        <authorList>
            <person name="Deng X."/>
            <person name="Dohmae N."/>
            <person name="Nealson K.H."/>
            <person name="Hashimoto K."/>
            <person name="Okamoto A."/>
        </authorList>
    </citation>
    <scope>NUCLEOTIDE SEQUENCE [LARGE SCALE GENOMIC DNA]</scope>
    <source>
        <strain evidence="17 18">IS5</strain>
    </source>
</reference>
<dbReference type="EC" id="2.7.1.33" evidence="6 16"/>
<evidence type="ECO:0000256" key="8">
    <source>
        <dbReference type="ARBA" id="ARBA00022679"/>
    </source>
</evidence>
<dbReference type="GO" id="GO:0004594">
    <property type="term" value="F:pantothenate kinase activity"/>
    <property type="evidence" value="ECO:0007669"/>
    <property type="project" value="UniProtKB-UniRule"/>
</dbReference>
<evidence type="ECO:0000256" key="10">
    <source>
        <dbReference type="ARBA" id="ARBA00022777"/>
    </source>
</evidence>
<evidence type="ECO:0000256" key="5">
    <source>
        <dbReference type="ARBA" id="ARBA00011738"/>
    </source>
</evidence>
<keyword evidence="11 16" id="KW-0067">ATP-binding</keyword>
<evidence type="ECO:0000256" key="16">
    <source>
        <dbReference type="HAMAP-Rule" id="MF_01274"/>
    </source>
</evidence>
<feature type="binding site" evidence="16">
    <location>
        <position position="192"/>
    </location>
    <ligand>
        <name>substrate</name>
    </ligand>
</feature>
<comment type="cofactor">
    <cofactor evidence="2">
        <name>K(+)</name>
        <dbReference type="ChEBI" id="CHEBI:29103"/>
    </cofactor>
</comment>
<dbReference type="Pfam" id="PF03309">
    <property type="entry name" value="Pan_kinase"/>
    <property type="match status" value="1"/>
</dbReference>
<evidence type="ECO:0000256" key="13">
    <source>
        <dbReference type="ARBA" id="ARBA00022993"/>
    </source>
</evidence>
<feature type="binding site" evidence="16">
    <location>
        <begin position="113"/>
        <end position="116"/>
    </location>
    <ligand>
        <name>substrate</name>
    </ligand>
</feature>
<dbReference type="NCBIfam" id="TIGR00671">
    <property type="entry name" value="baf"/>
    <property type="match status" value="1"/>
</dbReference>
<comment type="pathway">
    <text evidence="4 16">Cofactor biosynthesis; coenzyme A biosynthesis; CoA from (R)-pantothenate: step 1/5.</text>
</comment>
<comment type="subcellular location">
    <subcellularLocation>
        <location evidence="3 16">Cytoplasm</location>
    </subcellularLocation>
</comment>
<dbReference type="EMBL" id="AP017378">
    <property type="protein sequence ID" value="BBD08870.1"/>
    <property type="molecule type" value="Genomic_DNA"/>
</dbReference>
<protein>
    <recommendedName>
        <fullName evidence="15 16">Type III pantothenate kinase</fullName>
        <ecNumber evidence="6 16">2.7.1.33</ecNumber>
    </recommendedName>
    <alternativeName>
        <fullName evidence="16">PanK-III</fullName>
    </alternativeName>
    <alternativeName>
        <fullName evidence="16">Pantothenic acid kinase</fullName>
    </alternativeName>
</protein>
<dbReference type="GO" id="GO:0046872">
    <property type="term" value="F:metal ion binding"/>
    <property type="evidence" value="ECO:0007669"/>
    <property type="project" value="UniProtKB-KW"/>
</dbReference>
<keyword evidence="9 16" id="KW-0547">Nucleotide-binding</keyword>
<sequence>MSKTHLLLIDIGNTNVKAVIAGPDGPPSVEDTIIVPTFADPAAALEPGLLAACQRAGIAPQDISACAVSSVVPRADGPLAEAVMRLTGVRPRFVPDDLPLGFSNMASIPDNVGADRMVGCYAARRLYPEAANLVVIDYGTATTMDCVCGDEYLGGLTCPGIESSARALTTGTAKLPDLTLTLDGPFRLGFSTMLSLNQGFIVGFAAMTEGLVRRLKDLLGGEALVVATGGLATSVADQCEAIDHVRPDLIPTGLHIAFLERNGRF</sequence>
<keyword evidence="13 16" id="KW-0173">Coenzyme A biosynthesis</keyword>
<feature type="binding site" evidence="16">
    <location>
        <position position="140"/>
    </location>
    <ligand>
        <name>ATP</name>
        <dbReference type="ChEBI" id="CHEBI:30616"/>
    </ligand>
</feature>
<comment type="similarity">
    <text evidence="14 16">Belongs to the type III pantothenate kinase family.</text>
</comment>
<name>A0A2Z6B0B2_9BACT</name>
<dbReference type="AlphaFoldDB" id="A0A2Z6B0B2"/>
<dbReference type="CDD" id="cd24015">
    <property type="entry name" value="ASKHA_NBD_PanK-III"/>
    <property type="match status" value="1"/>
</dbReference>
<keyword evidence="16" id="KW-0479">Metal-binding</keyword>
<evidence type="ECO:0000256" key="12">
    <source>
        <dbReference type="ARBA" id="ARBA00022958"/>
    </source>
</evidence>
<dbReference type="KEGG" id="dfl:DFE_2144"/>
<dbReference type="RefSeq" id="WP_126379334.1">
    <property type="nucleotide sequence ID" value="NZ_AP017378.1"/>
</dbReference>
<feature type="binding site" evidence="16">
    <location>
        <position position="137"/>
    </location>
    <ligand>
        <name>K(+)</name>
        <dbReference type="ChEBI" id="CHEBI:29103"/>
    </ligand>
</feature>
<comment type="function">
    <text evidence="16">Catalyzes the phosphorylation of pantothenate (Pan), the first step in CoA biosynthesis.</text>
</comment>
<dbReference type="SUPFAM" id="SSF53067">
    <property type="entry name" value="Actin-like ATPase domain"/>
    <property type="match status" value="2"/>
</dbReference>
<dbReference type="PANTHER" id="PTHR34265">
    <property type="entry name" value="TYPE III PANTOTHENATE KINASE"/>
    <property type="match status" value="1"/>
</dbReference>
<evidence type="ECO:0000313" key="17">
    <source>
        <dbReference type="EMBL" id="BBD08870.1"/>
    </source>
</evidence>
<dbReference type="HAMAP" id="MF_01274">
    <property type="entry name" value="Pantothen_kinase_3"/>
    <property type="match status" value="1"/>
</dbReference>
<dbReference type="GO" id="GO:0005737">
    <property type="term" value="C:cytoplasm"/>
    <property type="evidence" value="ECO:0007669"/>
    <property type="project" value="UniProtKB-SubCell"/>
</dbReference>
<keyword evidence="7 16" id="KW-0963">Cytoplasm</keyword>
<evidence type="ECO:0000313" key="18">
    <source>
        <dbReference type="Proteomes" id="UP000269883"/>
    </source>
</evidence>
<dbReference type="InterPro" id="IPR004619">
    <property type="entry name" value="Type_III_PanK"/>
</dbReference>
<comment type="cofactor">
    <cofactor evidence="16">
        <name>NH4(+)</name>
        <dbReference type="ChEBI" id="CHEBI:28938"/>
    </cofactor>
    <cofactor evidence="16">
        <name>K(+)</name>
        <dbReference type="ChEBI" id="CHEBI:29103"/>
    </cofactor>
    <text evidence="16">A monovalent cation. Ammonium or potassium.</text>
</comment>
<dbReference type="PANTHER" id="PTHR34265:SF1">
    <property type="entry name" value="TYPE III PANTOTHENATE KINASE"/>
    <property type="match status" value="1"/>
</dbReference>
<dbReference type="OrthoDB" id="9804707at2"/>
<comment type="subunit">
    <text evidence="5 16">Homodimer.</text>
</comment>
<gene>
    <name evidence="16 17" type="primary">coaX</name>
    <name evidence="17" type="ORF">DFE_2144</name>
</gene>
<comment type="caution">
    <text evidence="16">Lacks conserved residue(s) required for the propagation of feature annotation.</text>
</comment>
<keyword evidence="12 16" id="KW-0630">Potassium</keyword>
<feature type="active site" description="Proton acceptor" evidence="16">
    <location>
        <position position="115"/>
    </location>
</feature>
<comment type="catalytic activity">
    <reaction evidence="1 16">
        <text>(R)-pantothenate + ATP = (R)-4'-phosphopantothenate + ADP + H(+)</text>
        <dbReference type="Rhea" id="RHEA:16373"/>
        <dbReference type="ChEBI" id="CHEBI:10986"/>
        <dbReference type="ChEBI" id="CHEBI:15378"/>
        <dbReference type="ChEBI" id="CHEBI:29032"/>
        <dbReference type="ChEBI" id="CHEBI:30616"/>
        <dbReference type="ChEBI" id="CHEBI:456216"/>
        <dbReference type="EC" id="2.7.1.33"/>
    </reaction>
</comment>